<dbReference type="PROSITE" id="PS00611">
    <property type="entry name" value="HISOL_DEHYDROGENASE"/>
    <property type="match status" value="1"/>
</dbReference>
<evidence type="ECO:0000256" key="18">
    <source>
        <dbReference type="PIRSR" id="PIRSR000099-3"/>
    </source>
</evidence>
<dbReference type="NCBIfam" id="TIGR00069">
    <property type="entry name" value="hisD"/>
    <property type="match status" value="1"/>
</dbReference>
<dbReference type="EC" id="1.1.1.23" evidence="5 14"/>
<dbReference type="PANTHER" id="PTHR21256:SF2">
    <property type="entry name" value="HISTIDINE BIOSYNTHESIS TRIFUNCTIONAL PROTEIN"/>
    <property type="match status" value="1"/>
</dbReference>
<feature type="binding site" evidence="14 18">
    <location>
        <position position="328"/>
    </location>
    <ligand>
        <name>substrate</name>
    </ligand>
</feature>
<dbReference type="GO" id="GO:0051287">
    <property type="term" value="F:NAD binding"/>
    <property type="evidence" value="ECO:0007669"/>
    <property type="project" value="InterPro"/>
</dbReference>
<keyword evidence="10 14" id="KW-0560">Oxidoreductase</keyword>
<comment type="similarity">
    <text evidence="3 14 15 20">Belongs to the histidinol dehydrogenase family.</text>
</comment>
<keyword evidence="8 14" id="KW-0479">Metal-binding</keyword>
<keyword evidence="12 14" id="KW-0368">Histidine biosynthesis</keyword>
<feature type="binding site" evidence="14 18">
    <location>
        <position position="420"/>
    </location>
    <ligand>
        <name>substrate</name>
    </ligand>
</feature>
<dbReference type="Pfam" id="PF00815">
    <property type="entry name" value="Histidinol_dh"/>
    <property type="match status" value="1"/>
</dbReference>
<evidence type="ECO:0000256" key="17">
    <source>
        <dbReference type="PIRSR" id="PIRSR000099-2"/>
    </source>
</evidence>
<comment type="caution">
    <text evidence="21">The sequence shown here is derived from an EMBL/GenBank/DDBJ whole genome shotgun (WGS) entry which is preliminary data.</text>
</comment>
<dbReference type="InterPro" id="IPR012131">
    <property type="entry name" value="Hstdl_DH"/>
</dbReference>
<comment type="subunit">
    <text evidence="4 14">Homodimer.</text>
</comment>
<dbReference type="Proteomes" id="UP000193104">
    <property type="component" value="Unassembled WGS sequence"/>
</dbReference>
<feature type="binding site" evidence="14 19">
    <location>
        <position position="420"/>
    </location>
    <ligand>
        <name>Zn(2+)</name>
        <dbReference type="ChEBI" id="CHEBI:29105"/>
    </ligand>
</feature>
<evidence type="ECO:0000256" key="3">
    <source>
        <dbReference type="ARBA" id="ARBA00010178"/>
    </source>
</evidence>
<feature type="binding site" evidence="14 19">
    <location>
        <position position="263"/>
    </location>
    <ligand>
        <name>Zn(2+)</name>
        <dbReference type="ChEBI" id="CHEBI:29105"/>
    </ligand>
</feature>
<dbReference type="PRINTS" id="PR00083">
    <property type="entry name" value="HOLDHDRGNASE"/>
</dbReference>
<evidence type="ECO:0000256" key="13">
    <source>
        <dbReference type="ARBA" id="ARBA00049489"/>
    </source>
</evidence>
<comment type="catalytic activity">
    <reaction evidence="13 14 15">
        <text>L-histidinol + 2 NAD(+) + H2O = L-histidine + 2 NADH + 3 H(+)</text>
        <dbReference type="Rhea" id="RHEA:20641"/>
        <dbReference type="ChEBI" id="CHEBI:15377"/>
        <dbReference type="ChEBI" id="CHEBI:15378"/>
        <dbReference type="ChEBI" id="CHEBI:57540"/>
        <dbReference type="ChEBI" id="CHEBI:57595"/>
        <dbReference type="ChEBI" id="CHEBI:57699"/>
        <dbReference type="ChEBI" id="CHEBI:57945"/>
        <dbReference type="EC" id="1.1.1.23"/>
    </reaction>
</comment>
<feature type="binding site" evidence="14 19">
    <location>
        <position position="260"/>
    </location>
    <ligand>
        <name>Zn(2+)</name>
        <dbReference type="ChEBI" id="CHEBI:29105"/>
    </ligand>
</feature>
<keyword evidence="9 14" id="KW-0862">Zinc</keyword>
<proteinExistence type="inferred from homology"/>
<evidence type="ECO:0000256" key="5">
    <source>
        <dbReference type="ARBA" id="ARBA00012965"/>
    </source>
</evidence>
<dbReference type="GO" id="GO:0000105">
    <property type="term" value="P:L-histidine biosynthetic process"/>
    <property type="evidence" value="ECO:0007669"/>
    <property type="project" value="UniProtKB-UniRule"/>
</dbReference>
<evidence type="ECO:0000256" key="19">
    <source>
        <dbReference type="PIRSR" id="PIRSR000099-4"/>
    </source>
</evidence>
<accession>A0A1X1D8G2</accession>
<evidence type="ECO:0000256" key="20">
    <source>
        <dbReference type="RuleBase" id="RU004175"/>
    </source>
</evidence>
<organism evidence="21 22">
    <name type="scientific">Pantoea wallisii</name>
    <dbReference type="NCBI Taxonomy" id="1076551"/>
    <lineage>
        <taxon>Bacteria</taxon>
        <taxon>Pseudomonadati</taxon>
        <taxon>Pseudomonadota</taxon>
        <taxon>Gammaproteobacteria</taxon>
        <taxon>Enterobacterales</taxon>
        <taxon>Erwiniaceae</taxon>
        <taxon>Pantoea</taxon>
    </lineage>
</organism>
<dbReference type="GO" id="GO:0008270">
    <property type="term" value="F:zinc ion binding"/>
    <property type="evidence" value="ECO:0007669"/>
    <property type="project" value="UniProtKB-UniRule"/>
</dbReference>
<evidence type="ECO:0000313" key="21">
    <source>
        <dbReference type="EMBL" id="ORM72938.1"/>
    </source>
</evidence>
<dbReference type="Gene3D" id="3.40.50.1980">
    <property type="entry name" value="Nitrogenase molybdenum iron protein domain"/>
    <property type="match status" value="2"/>
</dbReference>
<evidence type="ECO:0000256" key="7">
    <source>
        <dbReference type="ARBA" id="ARBA00022605"/>
    </source>
</evidence>
<dbReference type="STRING" id="1076551.HA48_12135"/>
<feature type="binding site" evidence="14 18">
    <location>
        <position position="361"/>
    </location>
    <ligand>
        <name>substrate</name>
    </ligand>
</feature>
<feature type="binding site" evidence="14 18">
    <location>
        <position position="415"/>
    </location>
    <ligand>
        <name>substrate</name>
    </ligand>
</feature>
<dbReference type="HAMAP" id="MF_01024">
    <property type="entry name" value="HisD"/>
    <property type="match status" value="1"/>
</dbReference>
<evidence type="ECO:0000256" key="15">
    <source>
        <dbReference type="PIRNR" id="PIRNR000099"/>
    </source>
</evidence>
<feature type="binding site" evidence="14 19">
    <location>
        <position position="361"/>
    </location>
    <ligand>
        <name>Zn(2+)</name>
        <dbReference type="ChEBI" id="CHEBI:29105"/>
    </ligand>
</feature>
<comment type="pathway">
    <text evidence="2 14 15">Amino-acid biosynthesis; L-histidine biosynthesis; L-histidine from 5-phospho-alpha-D-ribose 1-diphosphate: step 9/9.</text>
</comment>
<comment type="function">
    <text evidence="1 14 15">Catalyzes the sequential NAD-dependent oxidations of L-histidinol to L-histidinaldehyde and then to L-histidine.</text>
</comment>
<dbReference type="InterPro" id="IPR001692">
    <property type="entry name" value="Histidinol_DH_CS"/>
</dbReference>
<evidence type="ECO:0000256" key="8">
    <source>
        <dbReference type="ARBA" id="ARBA00022723"/>
    </source>
</evidence>
<dbReference type="InterPro" id="IPR016161">
    <property type="entry name" value="Ald_DH/histidinol_DH"/>
</dbReference>
<evidence type="ECO:0000256" key="10">
    <source>
        <dbReference type="ARBA" id="ARBA00023002"/>
    </source>
</evidence>
<evidence type="ECO:0000256" key="2">
    <source>
        <dbReference type="ARBA" id="ARBA00004940"/>
    </source>
</evidence>
<keyword evidence="7 14" id="KW-0028">Amino-acid biosynthesis</keyword>
<dbReference type="SUPFAM" id="SSF53720">
    <property type="entry name" value="ALDH-like"/>
    <property type="match status" value="1"/>
</dbReference>
<dbReference type="Gene3D" id="1.20.5.1300">
    <property type="match status" value="1"/>
</dbReference>
<feature type="active site" description="Proton acceptor" evidence="14 16">
    <location>
        <position position="327"/>
    </location>
</feature>
<feature type="binding site" evidence="14 18">
    <location>
        <position position="238"/>
    </location>
    <ligand>
        <name>substrate</name>
    </ligand>
</feature>
<dbReference type="InterPro" id="IPR022695">
    <property type="entry name" value="Histidinol_DH_monofunct"/>
</dbReference>
<dbReference type="EMBL" id="MLFS01000031">
    <property type="protein sequence ID" value="ORM72938.1"/>
    <property type="molecule type" value="Genomic_DNA"/>
</dbReference>
<dbReference type="RefSeq" id="WP_128601573.1">
    <property type="nucleotide sequence ID" value="NZ_MLFS01000031.1"/>
</dbReference>
<reference evidence="21 22" key="1">
    <citation type="journal article" date="2017" name="Antonie Van Leeuwenhoek">
        <title>Phylogenomic resolution of the bacterial genus Pantoea and its relationship with Erwinia and Tatumella.</title>
        <authorList>
            <person name="Palmer M."/>
            <person name="Steenkamp E.T."/>
            <person name="Coetzee M.P."/>
            <person name="Chan W.Y."/>
            <person name="van Zyl E."/>
            <person name="De Maayer P."/>
            <person name="Coutinho T.A."/>
            <person name="Blom J."/>
            <person name="Smits T.H."/>
            <person name="Duffy B."/>
            <person name="Venter S.N."/>
        </authorList>
    </citation>
    <scope>NUCLEOTIDE SEQUENCE [LARGE SCALE GENOMIC DNA]</scope>
    <source>
        <strain evidence="21 22">LMG 26277</strain>
    </source>
</reference>
<name>A0A1X1D8G2_9GAMM</name>
<protein>
    <recommendedName>
        <fullName evidence="6 14">Histidinol dehydrogenase</fullName>
        <shortName evidence="14 15">HDH</shortName>
        <ecNumber evidence="5 14">1.1.1.23</ecNumber>
    </recommendedName>
</protein>
<evidence type="ECO:0000256" key="12">
    <source>
        <dbReference type="ARBA" id="ARBA00023102"/>
    </source>
</evidence>
<gene>
    <name evidence="14" type="primary">hisD</name>
    <name evidence="21" type="ORF">HA48_12135</name>
</gene>
<feature type="binding site" evidence="14 17">
    <location>
        <position position="189"/>
    </location>
    <ligand>
        <name>NAD(+)</name>
        <dbReference type="ChEBI" id="CHEBI:57540"/>
    </ligand>
</feature>
<feature type="active site" description="Proton acceptor" evidence="14 16">
    <location>
        <position position="328"/>
    </location>
</feature>
<dbReference type="FunFam" id="3.40.50.1980:FF:000001">
    <property type="entry name" value="Histidinol dehydrogenase"/>
    <property type="match status" value="1"/>
</dbReference>
<dbReference type="AlphaFoldDB" id="A0A1X1D8G2"/>
<dbReference type="CDD" id="cd06572">
    <property type="entry name" value="Histidinol_dh"/>
    <property type="match status" value="1"/>
</dbReference>
<feature type="binding site" evidence="14 17">
    <location>
        <position position="212"/>
    </location>
    <ligand>
        <name>NAD(+)</name>
        <dbReference type="ChEBI" id="CHEBI:57540"/>
    </ligand>
</feature>
<dbReference type="UniPathway" id="UPA00031">
    <property type="reaction ID" value="UER00014"/>
</dbReference>
<sequence length="435" mass="46006">MSAIMQPIDWQQCDAAQQQALLQRPAIAESARISETVQDVLIKVKDQGDAALREFSARFDKAQPETLRVSAEAMQAAGERLSEELKQAMAVAVANIETFHNAQILSAVDVETQPGVRCQQITRPVQSVGLYIPGGSAPLFSTVLMLATPARIAGCGRIVLCSPPPVADEILYAAQLCGVKEVFQVGGAQAIAALAFGTETVPKVDKIFGPGNAYVTEAKRQVSQRLDGAAIDMPAGPSEVLVIADEGATPAFVASDLLSQAEHGPDSQVILLTPSLQLAQAVAQAVETQLAQLSRAETARQALASSRLIVARDLAQCVAISNQYGPEHLIIQTRQPRALVDDITSAGSVFLGDWSPESAGDYASGTNHVLPTYGYTATCSSLGLADFQKRMTVQELTPQGFLNLAATIETLAAAEQLDAHKNAVTLRVAALKEQA</sequence>
<evidence type="ECO:0000256" key="11">
    <source>
        <dbReference type="ARBA" id="ARBA00023027"/>
    </source>
</evidence>
<evidence type="ECO:0000256" key="1">
    <source>
        <dbReference type="ARBA" id="ARBA00003850"/>
    </source>
</evidence>
<evidence type="ECO:0000256" key="14">
    <source>
        <dbReference type="HAMAP-Rule" id="MF_01024"/>
    </source>
</evidence>
<evidence type="ECO:0000256" key="16">
    <source>
        <dbReference type="PIRSR" id="PIRSR000099-1"/>
    </source>
</evidence>
<comment type="cofactor">
    <cofactor evidence="14 19">
        <name>Zn(2+)</name>
        <dbReference type="ChEBI" id="CHEBI:29105"/>
    </cofactor>
    <text evidence="14 19">Binds 1 zinc ion per subunit.</text>
</comment>
<dbReference type="OrthoDB" id="9805269at2"/>
<evidence type="ECO:0000256" key="4">
    <source>
        <dbReference type="ARBA" id="ARBA00011738"/>
    </source>
</evidence>
<keyword evidence="22" id="KW-1185">Reference proteome</keyword>
<feature type="binding site" evidence="14 18">
    <location>
        <position position="260"/>
    </location>
    <ligand>
        <name>substrate</name>
    </ligand>
</feature>
<evidence type="ECO:0000313" key="22">
    <source>
        <dbReference type="Proteomes" id="UP000193104"/>
    </source>
</evidence>
<evidence type="ECO:0000256" key="9">
    <source>
        <dbReference type="ARBA" id="ARBA00022833"/>
    </source>
</evidence>
<dbReference type="PANTHER" id="PTHR21256">
    <property type="entry name" value="HISTIDINOL DEHYDROGENASE HDH"/>
    <property type="match status" value="1"/>
</dbReference>
<dbReference type="PIRSF" id="PIRSF000099">
    <property type="entry name" value="Histidinol_dh"/>
    <property type="match status" value="1"/>
</dbReference>
<dbReference type="GO" id="GO:0004399">
    <property type="term" value="F:histidinol dehydrogenase activity"/>
    <property type="evidence" value="ECO:0007669"/>
    <property type="project" value="UniProtKB-UniRule"/>
</dbReference>
<dbReference type="FunFam" id="1.20.5.1300:FF:000001">
    <property type="entry name" value="Histidine biosynthesis trifunctional protein"/>
    <property type="match status" value="1"/>
</dbReference>
<feature type="binding site" evidence="14 18">
    <location>
        <position position="263"/>
    </location>
    <ligand>
        <name>substrate</name>
    </ligand>
</feature>
<evidence type="ECO:0000256" key="6">
    <source>
        <dbReference type="ARBA" id="ARBA00016531"/>
    </source>
</evidence>
<dbReference type="FunFam" id="3.40.50.1980:FF:000002">
    <property type="entry name" value="Histidinol dehydrogenase, chloroplastic"/>
    <property type="match status" value="1"/>
</dbReference>
<dbReference type="GO" id="GO:0005829">
    <property type="term" value="C:cytosol"/>
    <property type="evidence" value="ECO:0007669"/>
    <property type="project" value="TreeGrafter"/>
</dbReference>
<keyword evidence="11 14" id="KW-0520">NAD</keyword>
<feature type="binding site" evidence="14 17">
    <location>
        <position position="131"/>
    </location>
    <ligand>
        <name>NAD(+)</name>
        <dbReference type="ChEBI" id="CHEBI:57540"/>
    </ligand>
</feature>